<dbReference type="Proteomes" id="UP000541558">
    <property type="component" value="Unassembled WGS sequence"/>
</dbReference>
<dbReference type="EMBL" id="JAACJK010000165">
    <property type="protein sequence ID" value="KAF5324047.1"/>
    <property type="molecule type" value="Genomic_DNA"/>
</dbReference>
<dbReference type="AlphaFoldDB" id="A0A8H5BIT7"/>
<reference evidence="1 2" key="1">
    <citation type="journal article" date="2020" name="ISME J.">
        <title>Uncovering the hidden diversity of litter-decomposition mechanisms in mushroom-forming fungi.</title>
        <authorList>
            <person name="Floudas D."/>
            <person name="Bentzer J."/>
            <person name="Ahren D."/>
            <person name="Johansson T."/>
            <person name="Persson P."/>
            <person name="Tunlid A."/>
        </authorList>
    </citation>
    <scope>NUCLEOTIDE SEQUENCE [LARGE SCALE GENOMIC DNA]</scope>
    <source>
        <strain evidence="1 2">CBS 175.51</strain>
    </source>
</reference>
<keyword evidence="2" id="KW-1185">Reference proteome</keyword>
<protein>
    <submittedName>
        <fullName evidence="1">Uncharacterized protein</fullName>
    </submittedName>
</protein>
<proteinExistence type="predicted"/>
<organism evidence="1 2">
    <name type="scientific">Ephemerocybe angulata</name>
    <dbReference type="NCBI Taxonomy" id="980116"/>
    <lineage>
        <taxon>Eukaryota</taxon>
        <taxon>Fungi</taxon>
        <taxon>Dikarya</taxon>
        <taxon>Basidiomycota</taxon>
        <taxon>Agaricomycotina</taxon>
        <taxon>Agaricomycetes</taxon>
        <taxon>Agaricomycetidae</taxon>
        <taxon>Agaricales</taxon>
        <taxon>Agaricineae</taxon>
        <taxon>Psathyrellaceae</taxon>
        <taxon>Ephemerocybe</taxon>
    </lineage>
</organism>
<evidence type="ECO:0000313" key="2">
    <source>
        <dbReference type="Proteomes" id="UP000541558"/>
    </source>
</evidence>
<name>A0A8H5BIT7_9AGAR</name>
<comment type="caution">
    <text evidence="1">The sequence shown here is derived from an EMBL/GenBank/DDBJ whole genome shotgun (WGS) entry which is preliminary data.</text>
</comment>
<evidence type="ECO:0000313" key="1">
    <source>
        <dbReference type="EMBL" id="KAF5324047.1"/>
    </source>
</evidence>
<accession>A0A8H5BIT7</accession>
<sequence length="128" mass="14489">MSLLDCRDPGSDFVPASVIEPPHLLSLRLRLRTQRPALHQRLSRQYLRYASGGSLFLPAFYSPDPSRPRSEALNSPISISQTVHHKHAKSCTTLRSFDHKCTQNGEAHDETHMECPRGGKRVREAEFV</sequence>
<gene>
    <name evidence="1" type="ORF">D9611_008362</name>
</gene>